<evidence type="ECO:0000313" key="2">
    <source>
        <dbReference type="EMBL" id="RFN47209.1"/>
    </source>
</evidence>
<keyword evidence="3" id="KW-1185">Reference proteome</keyword>
<evidence type="ECO:0000313" key="3">
    <source>
        <dbReference type="Proteomes" id="UP000265631"/>
    </source>
</evidence>
<comment type="caution">
    <text evidence="2">The sequence shown here is derived from an EMBL/GenBank/DDBJ whole genome shotgun (WGS) entry which is preliminary data.</text>
</comment>
<protein>
    <submittedName>
        <fullName evidence="2">Uncharacterized protein</fullName>
    </submittedName>
</protein>
<sequence>MDFLSMAYLEKFRFFQITRNRESYALWILHEANEHFIAEKLSACPDEGDFLGVVSSVFPCCSSASNSINVNGEQAFQQGRLKSRSISAVESSESTVCCPSEHSPFSTIWLHPENRDTLTQQCTQPVATTESRPTDGASELPLVNARSRPQKQKKRMPEYVTSQGGREKRRRPTTTKVASLLLTQLSTPVEQVLSDQDALPYDADITNKLKRSQQLVFSEPAKVDQIVEELQLWLQKVQRRSKLYLAALQHLLNCVDLYNWVNRCDRNTERLNNKQRWSALQIARYRNLLANELCQTKDGTTDCLGLAILAPMTAKDIKFGNIDKATEKDKLEIIQKFAALARPQLEAGLKGTKFIEVPNPVSFVSWFLEKPYAIVTYHLRFLANENRVEELGNIREALCLTTMSLQGCYPSPAVWHKIEMPSIPEMLDDGEVYPDEDAQGLNWLIKAAGQCEEITTDSYEMTVTATEPAQFDNTAWAFSDLLDDGALTLGF</sequence>
<proteinExistence type="predicted"/>
<name>A0A395MJ64_9HYPO</name>
<dbReference type="Proteomes" id="UP000265631">
    <property type="component" value="Unassembled WGS sequence"/>
</dbReference>
<dbReference type="AlphaFoldDB" id="A0A395MJ64"/>
<organism evidence="2 3">
    <name type="scientific">Fusarium flagelliforme</name>
    <dbReference type="NCBI Taxonomy" id="2675880"/>
    <lineage>
        <taxon>Eukaryota</taxon>
        <taxon>Fungi</taxon>
        <taxon>Dikarya</taxon>
        <taxon>Ascomycota</taxon>
        <taxon>Pezizomycotina</taxon>
        <taxon>Sordariomycetes</taxon>
        <taxon>Hypocreomycetidae</taxon>
        <taxon>Hypocreales</taxon>
        <taxon>Nectriaceae</taxon>
        <taxon>Fusarium</taxon>
        <taxon>Fusarium incarnatum-equiseti species complex</taxon>
    </lineage>
</organism>
<reference evidence="2 3" key="1">
    <citation type="journal article" date="2018" name="PLoS Pathog.">
        <title>Evolution of structural diversity of trichothecenes, a family of toxins produced by plant pathogenic and entomopathogenic fungi.</title>
        <authorList>
            <person name="Proctor R.H."/>
            <person name="McCormick S.P."/>
            <person name="Kim H.S."/>
            <person name="Cardoza R.E."/>
            <person name="Stanley A.M."/>
            <person name="Lindo L."/>
            <person name="Kelly A."/>
            <person name="Brown D.W."/>
            <person name="Lee T."/>
            <person name="Vaughan M.M."/>
            <person name="Alexander N.J."/>
            <person name="Busman M."/>
            <person name="Gutierrez S."/>
        </authorList>
    </citation>
    <scope>NUCLEOTIDE SEQUENCE [LARGE SCALE GENOMIC DNA]</scope>
    <source>
        <strain evidence="2 3">NRRL 13405</strain>
    </source>
</reference>
<dbReference type="EMBL" id="PXXK01000267">
    <property type="protein sequence ID" value="RFN47209.1"/>
    <property type="molecule type" value="Genomic_DNA"/>
</dbReference>
<evidence type="ECO:0000256" key="1">
    <source>
        <dbReference type="SAM" id="MobiDB-lite"/>
    </source>
</evidence>
<feature type="compositionally biased region" description="Polar residues" evidence="1">
    <location>
        <begin position="119"/>
        <end position="131"/>
    </location>
</feature>
<gene>
    <name evidence="2" type="ORF">FIE12Z_8551</name>
</gene>
<feature type="region of interest" description="Disordered" evidence="1">
    <location>
        <begin position="119"/>
        <end position="174"/>
    </location>
</feature>
<accession>A0A395MJ64</accession>